<evidence type="ECO:0000256" key="2">
    <source>
        <dbReference type="ARBA" id="ARBA00022490"/>
    </source>
</evidence>
<comment type="caution">
    <text evidence="11">The sequence shown here is derived from an EMBL/GenBank/DDBJ whole genome shotgun (WGS) entry which is preliminary data.</text>
</comment>
<dbReference type="PANTHER" id="PTHR42713">
    <property type="entry name" value="HISTIDINE KINASE-RELATED"/>
    <property type="match status" value="1"/>
</dbReference>
<dbReference type="InterPro" id="IPR020449">
    <property type="entry name" value="Tscrpt_reg_AraC-type_HTH"/>
</dbReference>
<keyword evidence="5" id="KW-0805">Transcription regulation</keyword>
<dbReference type="InterPro" id="IPR051552">
    <property type="entry name" value="HptR"/>
</dbReference>
<evidence type="ECO:0000256" key="5">
    <source>
        <dbReference type="ARBA" id="ARBA00023015"/>
    </source>
</evidence>
<dbReference type="PANTHER" id="PTHR42713:SF3">
    <property type="entry name" value="TRANSCRIPTIONAL REGULATORY PROTEIN HPTR"/>
    <property type="match status" value="1"/>
</dbReference>
<keyword evidence="7" id="KW-0804">Transcription</keyword>
<proteinExistence type="predicted"/>
<keyword evidence="3 8" id="KW-0597">Phosphoprotein</keyword>
<evidence type="ECO:0000256" key="4">
    <source>
        <dbReference type="ARBA" id="ARBA00023012"/>
    </source>
</evidence>
<feature type="domain" description="HTH araC/xylS-type" evidence="9">
    <location>
        <begin position="243"/>
        <end position="341"/>
    </location>
</feature>
<feature type="modified residue" description="4-aspartylphosphate" evidence="8">
    <location>
        <position position="55"/>
    </location>
</feature>
<organism evidence="11 12">
    <name type="scientific">Cohnella nanjingensis</name>
    <dbReference type="NCBI Taxonomy" id="1387779"/>
    <lineage>
        <taxon>Bacteria</taxon>
        <taxon>Bacillati</taxon>
        <taxon>Bacillota</taxon>
        <taxon>Bacilli</taxon>
        <taxon>Bacillales</taxon>
        <taxon>Paenibacillaceae</taxon>
        <taxon>Cohnella</taxon>
    </lineage>
</organism>
<dbReference type="InterPro" id="IPR009057">
    <property type="entry name" value="Homeodomain-like_sf"/>
</dbReference>
<dbReference type="Proteomes" id="UP000547209">
    <property type="component" value="Unassembled WGS sequence"/>
</dbReference>
<keyword evidence="6" id="KW-0238">DNA-binding</keyword>
<dbReference type="Gene3D" id="3.40.50.2300">
    <property type="match status" value="1"/>
</dbReference>
<sequence>MIKAFIVEDEPLVRRGIRSMLPLGDYGMEWVGEASSAEEALEALERSDIDLLFTDISMPGMDGLELVRTIKSKHPRVRSVVLTCHQEFDYLQQALRLGAIDYMVKTQLDDDSVVELLERLAKQFEQAPLSERQADARRGDDREELLDGWRRMIWFMDDAEYNAISGFVLQSCQAAEWRAVLAEACEAWLAKCPSLEKLKPLLAELDGKRAMHDLGVWARAVRAEVQKLLRNTMYSEEVIHAILRAVDLLNEHTGGKISQPDICRAINMSISYFSKSFKEIVGLSFVVYVQEINIRSAQRLLQTTNAPIYQVSEQAGFHDEKYFGKIFRQKTGLTPSEYRLRFREQ</sequence>
<dbReference type="SMART" id="SM00448">
    <property type="entry name" value="REC"/>
    <property type="match status" value="1"/>
</dbReference>
<feature type="domain" description="Response regulatory" evidence="10">
    <location>
        <begin position="3"/>
        <end position="120"/>
    </location>
</feature>
<dbReference type="InterPro" id="IPR001789">
    <property type="entry name" value="Sig_transdc_resp-reg_receiver"/>
</dbReference>
<evidence type="ECO:0000256" key="6">
    <source>
        <dbReference type="ARBA" id="ARBA00023125"/>
    </source>
</evidence>
<evidence type="ECO:0000256" key="3">
    <source>
        <dbReference type="ARBA" id="ARBA00022553"/>
    </source>
</evidence>
<gene>
    <name evidence="11" type="ORF">H7C19_14900</name>
</gene>
<dbReference type="Pfam" id="PF12833">
    <property type="entry name" value="HTH_18"/>
    <property type="match status" value="1"/>
</dbReference>
<keyword evidence="2" id="KW-0963">Cytoplasm</keyword>
<reference evidence="11 12" key="1">
    <citation type="submission" date="2020-08" db="EMBL/GenBank/DDBJ databases">
        <title>Cohnella phylogeny.</title>
        <authorList>
            <person name="Dunlap C."/>
        </authorList>
    </citation>
    <scope>NUCLEOTIDE SEQUENCE [LARGE SCALE GENOMIC DNA]</scope>
    <source>
        <strain evidence="11 12">DSM 28246</strain>
    </source>
</reference>
<dbReference type="GO" id="GO:0003700">
    <property type="term" value="F:DNA-binding transcription factor activity"/>
    <property type="evidence" value="ECO:0007669"/>
    <property type="project" value="InterPro"/>
</dbReference>
<evidence type="ECO:0000256" key="8">
    <source>
        <dbReference type="PROSITE-ProRule" id="PRU00169"/>
    </source>
</evidence>
<dbReference type="AlphaFoldDB" id="A0A7X0RR26"/>
<dbReference type="CDD" id="cd17536">
    <property type="entry name" value="REC_YesN-like"/>
    <property type="match status" value="1"/>
</dbReference>
<dbReference type="PROSITE" id="PS01124">
    <property type="entry name" value="HTH_ARAC_FAMILY_2"/>
    <property type="match status" value="1"/>
</dbReference>
<dbReference type="RefSeq" id="WP_185143451.1">
    <property type="nucleotide sequence ID" value="NZ_JACJVP010000024.1"/>
</dbReference>
<dbReference type="EMBL" id="JACJVP010000024">
    <property type="protein sequence ID" value="MBB6671976.1"/>
    <property type="molecule type" value="Genomic_DNA"/>
</dbReference>
<dbReference type="GO" id="GO:0005737">
    <property type="term" value="C:cytoplasm"/>
    <property type="evidence" value="ECO:0007669"/>
    <property type="project" value="UniProtKB-SubCell"/>
</dbReference>
<keyword evidence="4" id="KW-0902">Two-component regulatory system</keyword>
<dbReference type="SMART" id="SM00342">
    <property type="entry name" value="HTH_ARAC"/>
    <property type="match status" value="1"/>
</dbReference>
<evidence type="ECO:0000313" key="11">
    <source>
        <dbReference type="EMBL" id="MBB6671976.1"/>
    </source>
</evidence>
<dbReference type="InterPro" id="IPR018060">
    <property type="entry name" value="HTH_AraC"/>
</dbReference>
<dbReference type="SUPFAM" id="SSF52172">
    <property type="entry name" value="CheY-like"/>
    <property type="match status" value="1"/>
</dbReference>
<evidence type="ECO:0000259" key="9">
    <source>
        <dbReference type="PROSITE" id="PS01124"/>
    </source>
</evidence>
<evidence type="ECO:0000259" key="10">
    <source>
        <dbReference type="PROSITE" id="PS50110"/>
    </source>
</evidence>
<evidence type="ECO:0000256" key="7">
    <source>
        <dbReference type="ARBA" id="ARBA00023163"/>
    </source>
</evidence>
<dbReference type="PROSITE" id="PS50110">
    <property type="entry name" value="RESPONSE_REGULATORY"/>
    <property type="match status" value="1"/>
</dbReference>
<evidence type="ECO:0000313" key="12">
    <source>
        <dbReference type="Proteomes" id="UP000547209"/>
    </source>
</evidence>
<dbReference type="Pfam" id="PF00072">
    <property type="entry name" value="Response_reg"/>
    <property type="match status" value="1"/>
</dbReference>
<dbReference type="GO" id="GO:0043565">
    <property type="term" value="F:sequence-specific DNA binding"/>
    <property type="evidence" value="ECO:0007669"/>
    <property type="project" value="InterPro"/>
</dbReference>
<protein>
    <submittedName>
        <fullName evidence="11">Response regulator</fullName>
    </submittedName>
</protein>
<comment type="subcellular location">
    <subcellularLocation>
        <location evidence="1">Cytoplasm</location>
    </subcellularLocation>
</comment>
<dbReference type="Gene3D" id="1.10.10.60">
    <property type="entry name" value="Homeodomain-like"/>
    <property type="match status" value="2"/>
</dbReference>
<dbReference type="SUPFAM" id="SSF46689">
    <property type="entry name" value="Homeodomain-like"/>
    <property type="match status" value="2"/>
</dbReference>
<dbReference type="InterPro" id="IPR011006">
    <property type="entry name" value="CheY-like_superfamily"/>
</dbReference>
<keyword evidence="12" id="KW-1185">Reference proteome</keyword>
<dbReference type="PRINTS" id="PR00032">
    <property type="entry name" value="HTHARAC"/>
</dbReference>
<dbReference type="GO" id="GO:0000160">
    <property type="term" value="P:phosphorelay signal transduction system"/>
    <property type="evidence" value="ECO:0007669"/>
    <property type="project" value="UniProtKB-KW"/>
</dbReference>
<evidence type="ECO:0000256" key="1">
    <source>
        <dbReference type="ARBA" id="ARBA00004496"/>
    </source>
</evidence>
<name>A0A7X0RR26_9BACL</name>
<accession>A0A7X0RR26</accession>